<feature type="transmembrane region" description="Helical" evidence="9">
    <location>
        <begin position="172"/>
        <end position="190"/>
    </location>
</feature>
<evidence type="ECO:0000259" key="10">
    <source>
        <dbReference type="SMART" id="SM00014"/>
    </source>
</evidence>
<comment type="similarity">
    <text evidence="7">Belongs to the type 2 lipid phosphate phosphatase family.</text>
</comment>
<evidence type="ECO:0000256" key="7">
    <source>
        <dbReference type="ARBA" id="ARBA00038324"/>
    </source>
</evidence>
<dbReference type="EMBL" id="BJWK01000004">
    <property type="protein sequence ID" value="GEM07784.1"/>
    <property type="molecule type" value="Genomic_DNA"/>
</dbReference>
<dbReference type="InterPro" id="IPR036938">
    <property type="entry name" value="PAP2/HPO_sf"/>
</dbReference>
<evidence type="ECO:0000256" key="4">
    <source>
        <dbReference type="ARBA" id="ARBA00022824"/>
    </source>
</evidence>
<dbReference type="OrthoDB" id="301434at2759"/>
<dbReference type="Pfam" id="PF01569">
    <property type="entry name" value="PAP2"/>
    <property type="match status" value="1"/>
</dbReference>
<dbReference type="GO" id="GO:0005789">
    <property type="term" value="C:endoplasmic reticulum membrane"/>
    <property type="evidence" value="ECO:0007669"/>
    <property type="project" value="UniProtKB-SubCell"/>
</dbReference>
<organism evidence="11 12">
    <name type="scientific">Rhodotorula toruloides</name>
    <name type="common">Yeast</name>
    <name type="synonym">Rhodosporidium toruloides</name>
    <dbReference type="NCBI Taxonomy" id="5286"/>
    <lineage>
        <taxon>Eukaryota</taxon>
        <taxon>Fungi</taxon>
        <taxon>Dikarya</taxon>
        <taxon>Basidiomycota</taxon>
        <taxon>Pucciniomycotina</taxon>
        <taxon>Microbotryomycetes</taxon>
        <taxon>Sporidiobolales</taxon>
        <taxon>Sporidiobolaceae</taxon>
        <taxon>Rhodotorula</taxon>
    </lineage>
</organism>
<dbReference type="InterPro" id="IPR016813">
    <property type="entry name" value="NADH_Ub_cplx-1_21kDa"/>
</dbReference>
<dbReference type="SMART" id="SM00014">
    <property type="entry name" value="acidPPc"/>
    <property type="match status" value="1"/>
</dbReference>
<accession>A0A511KED6</accession>
<evidence type="ECO:0000256" key="8">
    <source>
        <dbReference type="SAM" id="MobiDB-lite"/>
    </source>
</evidence>
<feature type="compositionally biased region" description="Low complexity" evidence="8">
    <location>
        <begin position="619"/>
        <end position="628"/>
    </location>
</feature>
<dbReference type="AlphaFoldDB" id="A0A511KED6"/>
<evidence type="ECO:0000313" key="11">
    <source>
        <dbReference type="EMBL" id="GEM07784.1"/>
    </source>
</evidence>
<name>A0A511KED6_RHOTO</name>
<dbReference type="SUPFAM" id="SSF48317">
    <property type="entry name" value="Acid phosphatase/Vanadium-dependent haloperoxidase"/>
    <property type="match status" value="1"/>
</dbReference>
<feature type="compositionally biased region" description="Low complexity" evidence="8">
    <location>
        <begin position="378"/>
        <end position="391"/>
    </location>
</feature>
<feature type="region of interest" description="Disordered" evidence="8">
    <location>
        <begin position="619"/>
        <end position="650"/>
    </location>
</feature>
<dbReference type="PANTHER" id="PTHR14969:SF28">
    <property type="entry name" value="DIHYDROSPHINGOSINE 1-PHOSPHATE PHOSPHATASE LCB3-RELATED"/>
    <property type="match status" value="1"/>
</dbReference>
<evidence type="ECO:0000256" key="2">
    <source>
        <dbReference type="ARBA" id="ARBA00022692"/>
    </source>
</evidence>
<feature type="compositionally biased region" description="Low complexity" evidence="8">
    <location>
        <begin position="354"/>
        <end position="369"/>
    </location>
</feature>
<dbReference type="CDD" id="cd03388">
    <property type="entry name" value="PAP2_SPPase1"/>
    <property type="match status" value="1"/>
</dbReference>
<dbReference type="PANTHER" id="PTHR14969">
    <property type="entry name" value="SPHINGOSINE-1-PHOSPHATE PHOSPHOHYDROLASE"/>
    <property type="match status" value="1"/>
</dbReference>
<dbReference type="Gene3D" id="1.20.144.10">
    <property type="entry name" value="Phosphatidic acid phosphatase type 2/haloperoxidase"/>
    <property type="match status" value="1"/>
</dbReference>
<keyword evidence="6 9" id="KW-0472">Membrane</keyword>
<keyword evidence="3" id="KW-0378">Hydrolase</keyword>
<keyword evidence="2 9" id="KW-0812">Transmembrane</keyword>
<gene>
    <name evidence="11" type="ORF">Rt10032_c04g1801</name>
</gene>
<evidence type="ECO:0000256" key="6">
    <source>
        <dbReference type="ARBA" id="ARBA00023136"/>
    </source>
</evidence>
<evidence type="ECO:0000256" key="3">
    <source>
        <dbReference type="ARBA" id="ARBA00022801"/>
    </source>
</evidence>
<keyword evidence="5 9" id="KW-1133">Transmembrane helix</keyword>
<protein>
    <submittedName>
        <fullName evidence="11">Sphingosine-1-phosphate phosphatase 1</fullName>
    </submittedName>
</protein>
<dbReference type="GO" id="GO:0042392">
    <property type="term" value="F:sphingosine-1-phosphate phosphatase activity"/>
    <property type="evidence" value="ECO:0007669"/>
    <property type="project" value="TreeGrafter"/>
</dbReference>
<dbReference type="InterPro" id="IPR000326">
    <property type="entry name" value="PAP2/HPO"/>
</dbReference>
<dbReference type="Proteomes" id="UP000321518">
    <property type="component" value="Unassembled WGS sequence"/>
</dbReference>
<proteinExistence type="inferred from homology"/>
<evidence type="ECO:0000256" key="1">
    <source>
        <dbReference type="ARBA" id="ARBA00004477"/>
    </source>
</evidence>
<sequence length="668" mass="73400">MLPGWRFGTRQKLMQRLGKEMNALQGIQTRWRTPFRDEYFVKTSLLGTHTFFMIFLPLWYWFGDPHIGRGLLHVLAIGAYVTSVAKDAFSVPRPYSPPIVRLSVGSHALEYGFPSTHSSNACSMALFFAGLVLERWEGHWAVSAGAVGLAAFFAWSVTFGRIYTGMHSMTDVAVGSLIGIFIFTLHRAILPFVDPFIFGMTWKATLASIPILLALVTFHPEPAEECPCFEDAVAFLSVVQGVTMRDAYWPEGFASKTYGNEWRSGSEIGVWGASVLLKLVIGISTILVWRIVAKQVCHVVLPPLFRFFAPLIRLPRRGYKPATEYEAYPPTTSLDPVPSILDLPSLVDEAEVSPSLSRGTASSLSSSLSHGKDLRNRSSLAAPSALEAPPLHKTGGTAAAPHRSSLSTGSAEESGHLDADVLTKVVVYSGIGWLAAAGIPGAFEMYGWSRGRGRAHRQWERVRGRWVEPDLVSLTRYQALRATRVVRDKLSADPWKYHAVDESPFWKKVRQALVVNPESTTGNILPSRYRTPEPASRPEKFTVPSSKASDVAENPYFKRDFRRNYPKTEVVTQPELAKLLIAQGGFEALPPVSAPEGTQTTAITADSLTPSLASLYSSSSSVTTTGFRPPKPPGRKFKWAASAEQAPSDPDAYFPLILFNGEKAPQTA</sequence>
<evidence type="ECO:0000256" key="5">
    <source>
        <dbReference type="ARBA" id="ARBA00022989"/>
    </source>
</evidence>
<evidence type="ECO:0000256" key="9">
    <source>
        <dbReference type="SAM" id="Phobius"/>
    </source>
</evidence>
<dbReference type="CDD" id="cd22849">
    <property type="entry name" value="NuzM"/>
    <property type="match status" value="1"/>
</dbReference>
<keyword evidence="4" id="KW-0256">Endoplasmic reticulum</keyword>
<feature type="region of interest" description="Disordered" evidence="8">
    <location>
        <begin position="354"/>
        <end position="413"/>
    </location>
</feature>
<feature type="domain" description="Phosphatidic acid phosphatase type 2/haloperoxidase" evidence="10">
    <location>
        <begin position="66"/>
        <end position="187"/>
    </location>
</feature>
<comment type="subcellular location">
    <subcellularLocation>
        <location evidence="1">Endoplasmic reticulum membrane</location>
        <topology evidence="1">Multi-pass membrane protein</topology>
    </subcellularLocation>
</comment>
<comment type="caution">
    <text evidence="11">The sequence shown here is derived from an EMBL/GenBank/DDBJ whole genome shotgun (WGS) entry which is preliminary data.</text>
</comment>
<feature type="region of interest" description="Disordered" evidence="8">
    <location>
        <begin position="524"/>
        <end position="546"/>
    </location>
</feature>
<reference evidence="11 12" key="1">
    <citation type="submission" date="2019-07" db="EMBL/GenBank/DDBJ databases">
        <title>Rhodotorula toruloides NBRC10032 genome sequencing.</title>
        <authorList>
            <person name="Shida Y."/>
            <person name="Takaku H."/>
            <person name="Ogasawara W."/>
            <person name="Mori K."/>
        </authorList>
    </citation>
    <scope>NUCLEOTIDE SEQUENCE [LARGE SCALE GENOMIC DNA]</scope>
    <source>
        <strain evidence="11 12">NBRC10032</strain>
    </source>
</reference>
<feature type="transmembrane region" description="Helical" evidence="9">
    <location>
        <begin position="140"/>
        <end position="160"/>
    </location>
</feature>
<feature type="transmembrane region" description="Helical" evidence="9">
    <location>
        <begin position="39"/>
        <end position="62"/>
    </location>
</feature>
<evidence type="ECO:0000313" key="12">
    <source>
        <dbReference type="Proteomes" id="UP000321518"/>
    </source>
</evidence>